<keyword evidence="2" id="KW-1185">Reference proteome</keyword>
<dbReference type="RefSeq" id="WP_204636607.1">
    <property type="nucleotide sequence ID" value="NZ_JADIKC010000005.1"/>
</dbReference>
<comment type="caution">
    <text evidence="1">The sequence shown here is derived from an EMBL/GenBank/DDBJ whole genome shotgun (WGS) entry which is preliminary data.</text>
</comment>
<accession>A0ABS2JT25</accession>
<reference evidence="1 2" key="1">
    <citation type="submission" date="2020-10" db="EMBL/GenBank/DDBJ databases">
        <title>Phylogeny of dyella-like bacteria.</title>
        <authorList>
            <person name="Fu J."/>
        </authorList>
    </citation>
    <scope>NUCLEOTIDE SEQUENCE [LARGE SCALE GENOMIC DNA]</scope>
    <source>
        <strain evidence="1 2">THG-B117</strain>
    </source>
</reference>
<evidence type="ECO:0000313" key="1">
    <source>
        <dbReference type="EMBL" id="MBM7122177.1"/>
    </source>
</evidence>
<evidence type="ECO:0000313" key="2">
    <source>
        <dbReference type="Proteomes" id="UP001430065"/>
    </source>
</evidence>
<name>A0ABS2JT25_9GAMM</name>
<gene>
    <name evidence="1" type="ORF">ISP20_13510</name>
</gene>
<protein>
    <recommendedName>
        <fullName evidence="3">Polyketide cyclase/dehydrase/lipid transport protein</fullName>
    </recommendedName>
</protein>
<dbReference type="EMBL" id="JADIKC010000005">
    <property type="protein sequence ID" value="MBM7122177.1"/>
    <property type="molecule type" value="Genomic_DNA"/>
</dbReference>
<dbReference type="Proteomes" id="UP001430065">
    <property type="component" value="Unassembled WGS sequence"/>
</dbReference>
<organism evidence="1 2">
    <name type="scientific">Dyella kyungheensis</name>
    <dbReference type="NCBI Taxonomy" id="1242174"/>
    <lineage>
        <taxon>Bacteria</taxon>
        <taxon>Pseudomonadati</taxon>
        <taxon>Pseudomonadota</taxon>
        <taxon>Gammaproteobacteria</taxon>
        <taxon>Lysobacterales</taxon>
        <taxon>Rhodanobacteraceae</taxon>
        <taxon>Dyella</taxon>
    </lineage>
</organism>
<evidence type="ECO:0008006" key="3">
    <source>
        <dbReference type="Google" id="ProtNLM"/>
    </source>
</evidence>
<proteinExistence type="predicted"/>
<sequence>MRTKMILIGFIAASLAIGAGIAMVHSQSDAKRGHGVLGAHGIHGASNLPSHTGAAHMYAEREFDFDLPGTVAALTPYFGPVKEREWAPEWSPDFVRPHGGGQEVGAVFQTKSEWGAATWVMDRYAPEQGKVGYLIFIPDTGVSRYDISLSQKDPATVHVHVWCSRTPLSSADPRYLAEFEQFFTTQGPEWRDAITGMLAHAAVQPH</sequence>